<reference evidence="3 4" key="1">
    <citation type="journal article" date="2011" name="BMC Genomics">
        <title>Genome-wide analysis of the role of GlnR in Streptomyces venezuelae provides new insights into global nitrogen regulation in actinomycetes.</title>
        <authorList>
            <person name="Pullan S.T."/>
            <person name="Bibb M.J."/>
            <person name="Merrick M."/>
        </authorList>
    </citation>
    <scope>NUCLEOTIDE SEQUENCE [LARGE SCALE GENOMIC DNA]</scope>
    <source>
        <strain evidence="4">ATCC 10712 / CBS 650.69 / DSM 40230 / JCM 4526 / NBRC 13096 / PD 04745</strain>
    </source>
</reference>
<gene>
    <name evidence="3" type="ordered locus">SVEN_3165</name>
</gene>
<dbReference type="EMBL" id="FR845719">
    <property type="protein sequence ID" value="CCA56451.1"/>
    <property type="molecule type" value="Genomic_DNA"/>
</dbReference>
<proteinExistence type="predicted"/>
<protein>
    <submittedName>
        <fullName evidence="3">Beta-lactamase</fullName>
    </submittedName>
</protein>
<feature type="domain" description="Beta-lactamase-related" evidence="2">
    <location>
        <begin position="60"/>
        <end position="400"/>
    </location>
</feature>
<dbReference type="GeneID" id="51863728"/>
<dbReference type="InterPro" id="IPR050789">
    <property type="entry name" value="Diverse_Enzym_Activities"/>
</dbReference>
<dbReference type="InterPro" id="IPR012338">
    <property type="entry name" value="Beta-lactam/transpept-like"/>
</dbReference>
<dbReference type="PANTHER" id="PTHR43283">
    <property type="entry name" value="BETA-LACTAMASE-RELATED"/>
    <property type="match status" value="1"/>
</dbReference>
<feature type="region of interest" description="Disordered" evidence="1">
    <location>
        <begin position="416"/>
        <end position="435"/>
    </location>
</feature>
<dbReference type="Proteomes" id="UP000006854">
    <property type="component" value="Chromosome"/>
</dbReference>
<sequence length="435" mass="46266">MDSDSVGGVDRRRLLGWGGLSAAGMVSAGAPLLGARPARADAAPTGSGVPADTRPGGAYDRYMAKLAAEGRFSGVVLLSHRGRTVLSRCYGMADEERGVPNGEHTAFSLNSAGKPFHAVAILQLAQRGLLRLSDTVGTHLTGYAREIAEQVTIHHLLTGTSGMRTPDEDVQRVFQSRKEVHEFYERWARQATPEAPPGTPSSHSGAEVAIPAQIIEAVTGQSYWDYVQENIFERCGMDGSGFYTRPQWLTDRRIAHPYMALTDGGHVDAVRHLDQGSSDPYVLGKNPGRAFIDAPGDGGFATAPDLVRFARALGDGTLLDRHYAELFTGPKIPLAPEGGGLARRAAPADASFGAYQMPVGLVGGQWVWGRAGANPGVGAGWTIYPDTGWVGVILTNRDGAPLWEILEQETRAVIGPGRGAGTADRYASGQLRSSR</sequence>
<dbReference type="HOGENOM" id="CLU_020027_0_3_11"/>
<dbReference type="Gene3D" id="3.40.710.10">
    <property type="entry name" value="DD-peptidase/beta-lactamase superfamily"/>
    <property type="match status" value="1"/>
</dbReference>
<dbReference type="OrthoDB" id="3863176at2"/>
<dbReference type="RefSeq" id="WP_015034367.1">
    <property type="nucleotide sequence ID" value="NC_018750.1"/>
</dbReference>
<evidence type="ECO:0000313" key="4">
    <source>
        <dbReference type="Proteomes" id="UP000006854"/>
    </source>
</evidence>
<keyword evidence="4" id="KW-1185">Reference proteome</keyword>
<dbReference type="PATRIC" id="fig|953739.5.peg.5356"/>
<accession>F2R8Z1</accession>
<organism evidence="3 4">
    <name type="scientific">Streptomyces venezuelae (strain ATCC 10712 / CBS 650.69 / DSM 40230 / JCM 4526 / NBRC 13096 / PD 04745)</name>
    <dbReference type="NCBI Taxonomy" id="953739"/>
    <lineage>
        <taxon>Bacteria</taxon>
        <taxon>Bacillati</taxon>
        <taxon>Actinomycetota</taxon>
        <taxon>Actinomycetes</taxon>
        <taxon>Kitasatosporales</taxon>
        <taxon>Streptomycetaceae</taxon>
        <taxon>Streptomyces</taxon>
    </lineage>
</organism>
<evidence type="ECO:0000256" key="1">
    <source>
        <dbReference type="SAM" id="MobiDB-lite"/>
    </source>
</evidence>
<evidence type="ECO:0000313" key="3">
    <source>
        <dbReference type="EMBL" id="CCA56451.1"/>
    </source>
</evidence>
<dbReference type="SUPFAM" id="SSF56601">
    <property type="entry name" value="beta-lactamase/transpeptidase-like"/>
    <property type="match status" value="1"/>
</dbReference>
<name>F2R8Z1_STRVP</name>
<evidence type="ECO:0000259" key="2">
    <source>
        <dbReference type="Pfam" id="PF00144"/>
    </source>
</evidence>
<dbReference type="STRING" id="953739.SVEN_3165"/>
<dbReference type="eggNOG" id="COG1680">
    <property type="taxonomic scope" value="Bacteria"/>
</dbReference>
<dbReference type="AlphaFoldDB" id="F2R8Z1"/>
<dbReference type="InterPro" id="IPR006311">
    <property type="entry name" value="TAT_signal"/>
</dbReference>
<dbReference type="KEGG" id="sve:SVEN_3165"/>
<dbReference type="InterPro" id="IPR001466">
    <property type="entry name" value="Beta-lactam-related"/>
</dbReference>
<dbReference type="PROSITE" id="PS51318">
    <property type="entry name" value="TAT"/>
    <property type="match status" value="1"/>
</dbReference>
<dbReference type="Pfam" id="PF00144">
    <property type="entry name" value="Beta-lactamase"/>
    <property type="match status" value="1"/>
</dbReference>